<dbReference type="InterPro" id="IPR036156">
    <property type="entry name" value="Beta-gal/glucu_dom_sf"/>
</dbReference>
<dbReference type="InterPro" id="IPR054593">
    <property type="entry name" value="Beta-mannosidase-like_N2"/>
</dbReference>
<keyword evidence="2 6" id="KW-0378">Hydrolase</keyword>
<dbReference type="InterPro" id="IPR017853">
    <property type="entry name" value="GH"/>
</dbReference>
<organism evidence="6 7">
    <name type="scientific">Stackebrandtia endophytica</name>
    <dbReference type="NCBI Taxonomy" id="1496996"/>
    <lineage>
        <taxon>Bacteria</taxon>
        <taxon>Bacillati</taxon>
        <taxon>Actinomycetota</taxon>
        <taxon>Actinomycetes</taxon>
        <taxon>Glycomycetales</taxon>
        <taxon>Glycomycetaceae</taxon>
        <taxon>Stackebrandtia</taxon>
    </lineage>
</organism>
<accession>A0A543ATS0</accession>
<dbReference type="InterPro" id="IPR006102">
    <property type="entry name" value="Ig-like_GH2"/>
</dbReference>
<evidence type="ECO:0000313" key="6">
    <source>
        <dbReference type="EMBL" id="TQL75993.1"/>
    </source>
</evidence>
<dbReference type="RefSeq" id="WP_142036729.1">
    <property type="nucleotide sequence ID" value="NZ_JBHTGS010000001.1"/>
</dbReference>
<comment type="similarity">
    <text evidence="1">Belongs to the glycosyl hydrolase 2 family.</text>
</comment>
<dbReference type="InterPro" id="IPR013783">
    <property type="entry name" value="Ig-like_fold"/>
</dbReference>
<dbReference type="SUPFAM" id="SSF51445">
    <property type="entry name" value="(Trans)glycosidases"/>
    <property type="match status" value="1"/>
</dbReference>
<dbReference type="Pfam" id="PF22666">
    <property type="entry name" value="Glyco_hydro_2_N2"/>
    <property type="match status" value="1"/>
</dbReference>
<dbReference type="EMBL" id="VFOW01000001">
    <property type="protein sequence ID" value="TQL75993.1"/>
    <property type="molecule type" value="Genomic_DNA"/>
</dbReference>
<evidence type="ECO:0000256" key="2">
    <source>
        <dbReference type="ARBA" id="ARBA00022801"/>
    </source>
</evidence>
<dbReference type="Pfam" id="PF00703">
    <property type="entry name" value="Glyco_hydro_2"/>
    <property type="match status" value="1"/>
</dbReference>
<dbReference type="AlphaFoldDB" id="A0A543ATS0"/>
<feature type="domain" description="Beta-mannosidase-like galactose-binding" evidence="5">
    <location>
        <begin position="75"/>
        <end position="152"/>
    </location>
</feature>
<dbReference type="Gene3D" id="2.60.40.10">
    <property type="entry name" value="Immunoglobulins"/>
    <property type="match status" value="1"/>
</dbReference>
<dbReference type="OrthoDB" id="9762066at2"/>
<sequence>MTELLTRWGAQLDPEEILPEYPRPQLVRDSYLNLNGRWDYVITPAEVTEPDRFDGTILVPFSPEAPLSGVDRQLLPDQRLWYRRTFELPPGFRRDRVLLHFGAVDESCQVFLNGSSVGSHSGGYWPFHCDITDALEDGVNTILVAVRDSTDTDGHAHGKQRLERGGIWYTAQSGIWQTVWLESVPTSHITSLSVTPHLDDESIEITVYSSGAEERAQITIRDGEEIVATARINSGQPTMIPLARPRMWSPEDPHLYDLTVQLGDDEVGSYFGMRSFGIGEDDAGVPRILLNGRPYFHAGVLDQGYWPDGLYTAPSDAAMIHDIATMKDLGYTMLRKHIKIEPLRWYYHCDRLGMLVWQDLVNGGGPADPQVAKVPRGAHLDDTDLERFGRADRGNRKEFRRQLRQTVALLRNVVSLAVWVPFNEGWGQFEAAAITEELAGLDPTRLIDQASGWHDQGGGDFRSIHVYIDRFETPTDEDARILALTEYGGYSLRIDGHLWGEETFGYRGYETLEQLGDAFRSLHTEQIIPAIPEGLSATVYTQLSDVEDEINGLLSYDRAVTKPTAQLIREVNRRLRL</sequence>
<dbReference type="SUPFAM" id="SSF49303">
    <property type="entry name" value="beta-Galactosidase/glucuronidase domain"/>
    <property type="match status" value="1"/>
</dbReference>
<proteinExistence type="inferred from homology"/>
<dbReference type="InterPro" id="IPR051913">
    <property type="entry name" value="GH2_Domain-Containing"/>
</dbReference>
<evidence type="ECO:0000256" key="3">
    <source>
        <dbReference type="ARBA" id="ARBA00023295"/>
    </source>
</evidence>
<protein>
    <submittedName>
        <fullName evidence="6">Glycosyl hydrolase family 2</fullName>
    </submittedName>
</protein>
<dbReference type="SUPFAM" id="SSF49785">
    <property type="entry name" value="Galactose-binding domain-like"/>
    <property type="match status" value="1"/>
</dbReference>
<dbReference type="GO" id="GO:0004553">
    <property type="term" value="F:hydrolase activity, hydrolyzing O-glycosyl compounds"/>
    <property type="evidence" value="ECO:0007669"/>
    <property type="project" value="InterPro"/>
</dbReference>
<dbReference type="GO" id="GO:0005975">
    <property type="term" value="P:carbohydrate metabolic process"/>
    <property type="evidence" value="ECO:0007669"/>
    <property type="project" value="InterPro"/>
</dbReference>
<dbReference type="Gene3D" id="3.20.20.80">
    <property type="entry name" value="Glycosidases"/>
    <property type="match status" value="1"/>
</dbReference>
<dbReference type="PANTHER" id="PTHR42732">
    <property type="entry name" value="BETA-GALACTOSIDASE"/>
    <property type="match status" value="1"/>
</dbReference>
<dbReference type="InterPro" id="IPR008979">
    <property type="entry name" value="Galactose-bd-like_sf"/>
</dbReference>
<keyword evidence="7" id="KW-1185">Reference proteome</keyword>
<evidence type="ECO:0000259" key="5">
    <source>
        <dbReference type="Pfam" id="PF22666"/>
    </source>
</evidence>
<dbReference type="Gene3D" id="2.60.120.260">
    <property type="entry name" value="Galactose-binding domain-like"/>
    <property type="match status" value="1"/>
</dbReference>
<dbReference type="InParanoid" id="A0A543ATS0"/>
<name>A0A543ATS0_9ACTN</name>
<evidence type="ECO:0000259" key="4">
    <source>
        <dbReference type="Pfam" id="PF00703"/>
    </source>
</evidence>
<evidence type="ECO:0000313" key="7">
    <source>
        <dbReference type="Proteomes" id="UP000317043"/>
    </source>
</evidence>
<dbReference type="Proteomes" id="UP000317043">
    <property type="component" value="Unassembled WGS sequence"/>
</dbReference>
<gene>
    <name evidence="6" type="ORF">FB566_1513</name>
</gene>
<evidence type="ECO:0000256" key="1">
    <source>
        <dbReference type="ARBA" id="ARBA00007401"/>
    </source>
</evidence>
<keyword evidence="3" id="KW-0326">Glycosidase</keyword>
<dbReference type="PANTHER" id="PTHR42732:SF2">
    <property type="entry name" value="BETA-MANNOSIDASE"/>
    <property type="match status" value="1"/>
</dbReference>
<reference evidence="6 7" key="1">
    <citation type="submission" date="2019-06" db="EMBL/GenBank/DDBJ databases">
        <title>Sequencing the genomes of 1000 actinobacteria strains.</title>
        <authorList>
            <person name="Klenk H.-P."/>
        </authorList>
    </citation>
    <scope>NUCLEOTIDE SEQUENCE [LARGE SCALE GENOMIC DNA]</scope>
    <source>
        <strain evidence="6 7">DSM 45928</strain>
    </source>
</reference>
<feature type="domain" description="Glycoside hydrolase family 2 immunoglobulin-like beta-sandwich" evidence="4">
    <location>
        <begin position="188"/>
        <end position="274"/>
    </location>
</feature>
<comment type="caution">
    <text evidence="6">The sequence shown here is derived from an EMBL/GenBank/DDBJ whole genome shotgun (WGS) entry which is preliminary data.</text>
</comment>